<comment type="caution">
    <text evidence="2">The sequence shown here is derived from an EMBL/GenBank/DDBJ whole genome shotgun (WGS) entry which is preliminary data.</text>
</comment>
<dbReference type="GeneID" id="96749006"/>
<accession>A0A1R1S4H8</accession>
<gene>
    <name evidence="2" type="ORF">SPAR_43411</name>
</gene>
<dbReference type="STRING" id="67365.GCA_001704635_02292"/>
<evidence type="ECO:0000313" key="3">
    <source>
        <dbReference type="Proteomes" id="UP000186168"/>
    </source>
</evidence>
<proteinExistence type="predicted"/>
<organism evidence="2 3">
    <name type="scientific">Streptomyces sparsogenes DSM 40356</name>
    <dbReference type="NCBI Taxonomy" id="1331668"/>
    <lineage>
        <taxon>Bacteria</taxon>
        <taxon>Bacillati</taxon>
        <taxon>Actinomycetota</taxon>
        <taxon>Actinomycetes</taxon>
        <taxon>Kitasatosporales</taxon>
        <taxon>Streptomycetaceae</taxon>
        <taxon>Streptomyces</taxon>
    </lineage>
</organism>
<keyword evidence="1" id="KW-1133">Transmembrane helix</keyword>
<reference evidence="2 3" key="1">
    <citation type="submission" date="2013-05" db="EMBL/GenBank/DDBJ databases">
        <title>Genome sequence of Streptomyces sparsogenes DSM 40356.</title>
        <authorList>
            <person name="Coyne S."/>
            <person name="Seebeck F.P."/>
        </authorList>
    </citation>
    <scope>NUCLEOTIDE SEQUENCE [LARGE SCALE GENOMIC DNA]</scope>
    <source>
        <strain evidence="2 3">DSM 40356</strain>
    </source>
</reference>
<keyword evidence="1" id="KW-0472">Membrane</keyword>
<feature type="transmembrane region" description="Helical" evidence="1">
    <location>
        <begin position="331"/>
        <end position="351"/>
    </location>
</feature>
<sequence length="352" mass="39319">MLDEKDVLEAVRRRIEERGEASKLGLPDTAEITWHSLLEGEIVRSIETRTQEERKHYGPIDLADQPEYDTLDRYHVAVPKDLTTTQTITLVRRGSVTERSCDCSNGKTACPRCQGRGDLPCDPLTACAACRGTDSCLRCEGTGNRIRNNPDGQQPLEDRATCRQCGALDAACPVCRGRGRTTCSTCDGQGVRDCPDCDRTGTVPHQRCKGTGRTVTWIEGTIRRKPLVEKIKHPKAGVPYLAWEGARESGHWDRAHLTHQDTLPMDLTHGFRKLVQPHLTPCKGEIARQATFKYLQLARAEAPNHPHRVYYVFPTASSPRVLVLPSQRRTWQIAGATLCVVLVLLLILWLMP</sequence>
<keyword evidence="1" id="KW-0812">Transmembrane</keyword>
<dbReference type="EMBL" id="ASQP01000565">
    <property type="protein sequence ID" value="OMI33079.1"/>
    <property type="molecule type" value="Genomic_DNA"/>
</dbReference>
<evidence type="ECO:0000313" key="2">
    <source>
        <dbReference type="EMBL" id="OMI33079.1"/>
    </source>
</evidence>
<name>A0A1R1S4H8_9ACTN</name>
<dbReference type="RefSeq" id="WP_245738388.1">
    <property type="nucleotide sequence ID" value="NZ_ASQP01000565.1"/>
</dbReference>
<protein>
    <submittedName>
        <fullName evidence="2">Uncharacterized protein</fullName>
    </submittedName>
</protein>
<dbReference type="AlphaFoldDB" id="A0A1R1S4H8"/>
<dbReference type="Proteomes" id="UP000186168">
    <property type="component" value="Unassembled WGS sequence"/>
</dbReference>
<evidence type="ECO:0000256" key="1">
    <source>
        <dbReference type="SAM" id="Phobius"/>
    </source>
</evidence>
<keyword evidence="3" id="KW-1185">Reference proteome</keyword>